<evidence type="ECO:0000313" key="1">
    <source>
        <dbReference type="EMBL" id="MBB5889913.1"/>
    </source>
</evidence>
<dbReference type="Proteomes" id="UP000585638">
    <property type="component" value="Unassembled WGS sequence"/>
</dbReference>
<accession>A0A7W9NFE0</accession>
<proteinExistence type="predicted"/>
<keyword evidence="2" id="KW-1185">Reference proteome</keyword>
<evidence type="ECO:0000313" key="2">
    <source>
        <dbReference type="Proteomes" id="UP000585638"/>
    </source>
</evidence>
<comment type="caution">
    <text evidence="1">The sequence shown here is derived from an EMBL/GenBank/DDBJ whole genome shotgun (WGS) entry which is preliminary data.</text>
</comment>
<name>A0A7W9NFE0_9PSEU</name>
<organism evidence="1 2">
    <name type="scientific">Kutzneria kofuensis</name>
    <dbReference type="NCBI Taxonomy" id="103725"/>
    <lineage>
        <taxon>Bacteria</taxon>
        <taxon>Bacillati</taxon>
        <taxon>Actinomycetota</taxon>
        <taxon>Actinomycetes</taxon>
        <taxon>Pseudonocardiales</taxon>
        <taxon>Pseudonocardiaceae</taxon>
        <taxon>Kutzneria</taxon>
    </lineage>
</organism>
<dbReference type="AlphaFoldDB" id="A0A7W9NFE0"/>
<dbReference type="RefSeq" id="WP_184859050.1">
    <property type="nucleotide sequence ID" value="NZ_BAAAWY010000008.1"/>
</dbReference>
<dbReference type="EMBL" id="JACHIR010000001">
    <property type="protein sequence ID" value="MBB5889913.1"/>
    <property type="molecule type" value="Genomic_DNA"/>
</dbReference>
<gene>
    <name evidence="1" type="ORF">BJ998_001109</name>
</gene>
<sequence>MSGFSASATEGRYGPGPGSVVRGVIKVDGDLVGDSFDDAAENLSPATKTELICWPGNAFATRPEADPAIFALH</sequence>
<protein>
    <submittedName>
        <fullName evidence="1">Uncharacterized protein</fullName>
    </submittedName>
</protein>
<reference evidence="1 2" key="1">
    <citation type="submission" date="2020-08" db="EMBL/GenBank/DDBJ databases">
        <title>Sequencing the genomes of 1000 actinobacteria strains.</title>
        <authorList>
            <person name="Klenk H.-P."/>
        </authorList>
    </citation>
    <scope>NUCLEOTIDE SEQUENCE [LARGE SCALE GENOMIC DNA]</scope>
    <source>
        <strain evidence="1 2">DSM 43851</strain>
    </source>
</reference>